<dbReference type="AlphaFoldDB" id="A0A9I9E966"/>
<dbReference type="Gramene" id="MELO3C030516.2.1">
    <property type="protein sequence ID" value="MELO3C030516.2.1"/>
    <property type="gene ID" value="MELO3C030516.2"/>
</dbReference>
<accession>A0A9I9E966</accession>
<proteinExistence type="predicted"/>
<protein>
    <submittedName>
        <fullName evidence="1">Uncharacterized protein</fullName>
    </submittedName>
</protein>
<organism evidence="1">
    <name type="scientific">Cucumis melo</name>
    <name type="common">Muskmelon</name>
    <dbReference type="NCBI Taxonomy" id="3656"/>
    <lineage>
        <taxon>Eukaryota</taxon>
        <taxon>Viridiplantae</taxon>
        <taxon>Streptophyta</taxon>
        <taxon>Embryophyta</taxon>
        <taxon>Tracheophyta</taxon>
        <taxon>Spermatophyta</taxon>
        <taxon>Magnoliopsida</taxon>
        <taxon>eudicotyledons</taxon>
        <taxon>Gunneridae</taxon>
        <taxon>Pentapetalae</taxon>
        <taxon>rosids</taxon>
        <taxon>fabids</taxon>
        <taxon>Cucurbitales</taxon>
        <taxon>Cucurbitaceae</taxon>
        <taxon>Benincaseae</taxon>
        <taxon>Cucumis</taxon>
    </lineage>
</organism>
<sequence length="171" mass="19830">MTTTIDPLKMSDDLMQPNTIHSKEALTAQCALSPEKLGRYRCTHSQCCIQDVKKDDNYRHRHHCVSKFLFPTLSILMQKNTSGYPIPYTANIMALLPDCCHNSEKNNFVQDVYAYSMEHNLQDFSSMCNQTLDYSVDQMTQCCRDRSKNAFDVQEDKTMILQREIRIMISL</sequence>
<evidence type="ECO:0000313" key="1">
    <source>
        <dbReference type="EnsemblPlants" id="MELO3C030516.2.1"/>
    </source>
</evidence>
<reference evidence="1" key="1">
    <citation type="submission" date="2023-03" db="UniProtKB">
        <authorList>
            <consortium name="EnsemblPlants"/>
        </authorList>
    </citation>
    <scope>IDENTIFICATION</scope>
</reference>
<dbReference type="EnsemblPlants" id="MELO3C030516.2.1">
    <property type="protein sequence ID" value="MELO3C030516.2.1"/>
    <property type="gene ID" value="MELO3C030516.2"/>
</dbReference>
<name>A0A9I9E966_CUCME</name>